<comment type="caution">
    <text evidence="3">The sequence shown here is derived from an EMBL/GenBank/DDBJ whole genome shotgun (WGS) entry which is preliminary data.</text>
</comment>
<dbReference type="SUPFAM" id="SSF53474">
    <property type="entry name" value="alpha/beta-Hydrolases"/>
    <property type="match status" value="1"/>
</dbReference>
<feature type="compositionally biased region" description="Low complexity" evidence="1">
    <location>
        <begin position="292"/>
        <end position="303"/>
    </location>
</feature>
<name>A0A428SY16_9HYPO</name>
<dbReference type="InterPro" id="IPR029058">
    <property type="entry name" value="AB_hydrolase_fold"/>
</dbReference>
<dbReference type="InterPro" id="IPR057826">
    <property type="entry name" value="WWE_C20G8.02"/>
</dbReference>
<organism evidence="3 4">
    <name type="scientific">Fusarium oligoseptatum</name>
    <dbReference type="NCBI Taxonomy" id="2604345"/>
    <lineage>
        <taxon>Eukaryota</taxon>
        <taxon>Fungi</taxon>
        <taxon>Dikarya</taxon>
        <taxon>Ascomycota</taxon>
        <taxon>Pezizomycotina</taxon>
        <taxon>Sordariomycetes</taxon>
        <taxon>Hypocreomycetidae</taxon>
        <taxon>Hypocreales</taxon>
        <taxon>Nectriaceae</taxon>
        <taxon>Fusarium</taxon>
        <taxon>Fusarium solani species complex</taxon>
    </lineage>
</organism>
<dbReference type="SMART" id="SM01127">
    <property type="entry name" value="DDHD"/>
    <property type="match status" value="1"/>
</dbReference>
<evidence type="ECO:0000259" key="2">
    <source>
        <dbReference type="PROSITE" id="PS51043"/>
    </source>
</evidence>
<dbReference type="InterPro" id="IPR055555">
    <property type="entry name" value="PA-PLA1_DUF7131"/>
</dbReference>
<feature type="region of interest" description="Disordered" evidence="1">
    <location>
        <begin position="117"/>
        <end position="149"/>
    </location>
</feature>
<proteinExistence type="predicted"/>
<accession>A0A428SY16</accession>
<dbReference type="InterPro" id="IPR004177">
    <property type="entry name" value="DDHD_dom"/>
</dbReference>
<dbReference type="Pfam" id="PF02862">
    <property type="entry name" value="DDHD"/>
    <property type="match status" value="1"/>
</dbReference>
<feature type="region of interest" description="Disordered" evidence="1">
    <location>
        <begin position="380"/>
        <end position="491"/>
    </location>
</feature>
<dbReference type="GO" id="GO:0004620">
    <property type="term" value="F:phospholipase activity"/>
    <property type="evidence" value="ECO:0007669"/>
    <property type="project" value="TreeGrafter"/>
</dbReference>
<feature type="compositionally biased region" description="Basic and acidic residues" evidence="1">
    <location>
        <begin position="467"/>
        <end position="485"/>
    </location>
</feature>
<dbReference type="Proteomes" id="UP000287144">
    <property type="component" value="Unassembled WGS sequence"/>
</dbReference>
<feature type="region of interest" description="Disordered" evidence="1">
    <location>
        <begin position="956"/>
        <end position="978"/>
    </location>
</feature>
<dbReference type="GO" id="GO:0005737">
    <property type="term" value="C:cytoplasm"/>
    <property type="evidence" value="ECO:0007669"/>
    <property type="project" value="TreeGrafter"/>
</dbReference>
<feature type="compositionally biased region" description="Polar residues" evidence="1">
    <location>
        <begin position="54"/>
        <end position="65"/>
    </location>
</feature>
<feature type="domain" description="DDHD" evidence="2">
    <location>
        <begin position="711"/>
        <end position="1033"/>
    </location>
</feature>
<gene>
    <name evidence="3" type="ORF">CEP52_012507</name>
</gene>
<feature type="region of interest" description="Disordered" evidence="1">
    <location>
        <begin position="883"/>
        <end position="937"/>
    </location>
</feature>
<dbReference type="Pfam" id="PF23463">
    <property type="entry name" value="WWE_2"/>
    <property type="match status" value="1"/>
</dbReference>
<dbReference type="PROSITE" id="PS51043">
    <property type="entry name" value="DDHD"/>
    <property type="match status" value="1"/>
</dbReference>
<dbReference type="Pfam" id="PF23465">
    <property type="entry name" value="DUF7131"/>
    <property type="match status" value="1"/>
</dbReference>
<feature type="compositionally biased region" description="Basic and acidic residues" evidence="1">
    <location>
        <begin position="383"/>
        <end position="402"/>
    </location>
</feature>
<dbReference type="EMBL" id="NKCK01000163">
    <property type="protein sequence ID" value="RSL94684.1"/>
    <property type="molecule type" value="Genomic_DNA"/>
</dbReference>
<feature type="region of interest" description="Disordered" evidence="1">
    <location>
        <begin position="267"/>
        <end position="323"/>
    </location>
</feature>
<evidence type="ECO:0000256" key="1">
    <source>
        <dbReference type="SAM" id="MobiDB-lite"/>
    </source>
</evidence>
<feature type="compositionally biased region" description="Basic and acidic residues" evidence="1">
    <location>
        <begin position="959"/>
        <end position="978"/>
    </location>
</feature>
<feature type="compositionally biased region" description="Polar residues" evidence="1">
    <location>
        <begin position="311"/>
        <end position="323"/>
    </location>
</feature>
<feature type="compositionally biased region" description="Basic and acidic residues" evidence="1">
    <location>
        <begin position="905"/>
        <end position="920"/>
    </location>
</feature>
<dbReference type="PANTHER" id="PTHR23509:SF10">
    <property type="entry name" value="LD21067P"/>
    <property type="match status" value="1"/>
</dbReference>
<protein>
    <recommendedName>
        <fullName evidence="2">DDHD domain-containing protein</fullName>
    </recommendedName>
</protein>
<sequence length="1042" mass="115108">MMNPPLIAIHQNKSGLSAINTLAFALFVGLIFAGQPKKKTEKSYLSSAVDSINPWASSRSTTPTQKAKPDEVRPAPVPANPDDHSTTHLYGQSFKSYPAGCPPLKVQWFHAVDVPKRKPQLSSPSRPAQPEKPATSPKKHSAFSTSDSKALEGEYQKLLEAMEDARSQVPGASLPSRKRKADATGDLENTLGREDSHSSAVRVPVNEDFLFDVDIEARELAPVYWLGPGYEVRRGTWFYQDSSNLRPCEENLAAQLEEGYLKTKPWQYAGRDRSPSGARKNVTPKASRENLKSTSSSRSASATRLKEPNATAANADSQGQSQPRSYRLFGTYMNSMATYQDANTAWLTSDGMLSWVTSSVYQRFGGGSYMSGVKLIRGYSEPSKTKDKDKDKDKDEDKDKGGESQSVAADEALSLDQKQQKMLKRRSAPPSTRASHDEPAHDDEQIKTERDPREIRLQRQLSSLIESEGRTKAETEEEIRRREEQEIQDDYTGQAGETQGREIEHLVLVTHGIGQLLSIRMESVNFVHDVNILRKTIKSVYANSADLKALNSELGPGPGNSRVQVLPVCWRHLLDFPRKRQKKGERDLGDIDGDEDEYPSLDDITIEGVAFARSLISDLALDVLLYQSSYRDQIARIVLNECNRIFKLFKERNPEFKGKVHLMGHSLGSAILFDVLCQQKQDRPTEHKSLLRLWPIQDRTEPPSKDTELELDFNVEDLFCLGSPVGLFQMLKGRTIAARPRPQSAKAKDPQSVDCDDDMLRTNPLGSGTEQISPVTGLPGTVASPKVQQLFNIFHPSDPISYRLEPLISPSMSTLKPQLLPYTKRGIFSNVTPQGLTGIGTMVGQSVSGLWSSLSAGIASNLLNRSLGINSEGVARITANASRGESQALDGTGSKTLASGDSPDAAEKRVATDARMKKLADSATNASDLGSGLSDHSPTLIDDELETLYSKFQQSRAQISKEGETTTTSDEDKKARKLRKEEGKVRALNRNGRVDYSIQESVLDFNPINTIASHMGYWADEDVNHFVLSQMLSNRSGRKTAP</sequence>
<evidence type="ECO:0000313" key="4">
    <source>
        <dbReference type="Proteomes" id="UP000287144"/>
    </source>
</evidence>
<reference evidence="3 4" key="1">
    <citation type="submission" date="2017-06" db="EMBL/GenBank/DDBJ databases">
        <title>Comparative genomic analysis of Ambrosia Fusariam Clade fungi.</title>
        <authorList>
            <person name="Stajich J.E."/>
            <person name="Carrillo J."/>
            <person name="Kijimoto T."/>
            <person name="Eskalen A."/>
            <person name="O'Donnell K."/>
            <person name="Kasson M."/>
        </authorList>
    </citation>
    <scope>NUCLEOTIDE SEQUENCE [LARGE SCALE GENOMIC DNA]</scope>
    <source>
        <strain evidence="3 4">NRRL62579</strain>
    </source>
</reference>
<evidence type="ECO:0000313" key="3">
    <source>
        <dbReference type="EMBL" id="RSL94684.1"/>
    </source>
</evidence>
<feature type="compositionally biased region" description="Basic and acidic residues" evidence="1">
    <location>
        <begin position="434"/>
        <end position="457"/>
    </location>
</feature>
<dbReference type="InterPro" id="IPR058055">
    <property type="entry name" value="PA-PLA1"/>
</dbReference>
<feature type="region of interest" description="Disordered" evidence="1">
    <location>
        <begin position="54"/>
        <end position="90"/>
    </location>
</feature>
<keyword evidence="4" id="KW-1185">Reference proteome</keyword>
<dbReference type="PANTHER" id="PTHR23509">
    <property type="entry name" value="PA-PL1 PHOSPHOLIPASE FAMILY"/>
    <property type="match status" value="1"/>
</dbReference>
<dbReference type="AlphaFoldDB" id="A0A428SY16"/>
<dbReference type="STRING" id="1325735.A0A428SY16"/>
<dbReference type="GO" id="GO:0046872">
    <property type="term" value="F:metal ion binding"/>
    <property type="evidence" value="ECO:0007669"/>
    <property type="project" value="InterPro"/>
</dbReference>